<reference evidence="2 3" key="1">
    <citation type="submission" date="2019-06" db="EMBL/GenBank/DDBJ databases">
        <title>Whole genome shotgun sequence of Pseudonocardia hydrocarbonoxydans NBRC 14498.</title>
        <authorList>
            <person name="Hosoyama A."/>
            <person name="Uohara A."/>
            <person name="Ohji S."/>
            <person name="Ichikawa N."/>
        </authorList>
    </citation>
    <scope>NUCLEOTIDE SEQUENCE [LARGE SCALE GENOMIC DNA]</scope>
    <source>
        <strain evidence="2 3">NBRC 14498</strain>
    </source>
</reference>
<dbReference type="InterPro" id="IPR017520">
    <property type="entry name" value="CHP03086"/>
</dbReference>
<dbReference type="Gene3D" id="1.20.120.450">
    <property type="entry name" value="dinb family like domain"/>
    <property type="match status" value="1"/>
</dbReference>
<dbReference type="InterPro" id="IPR024344">
    <property type="entry name" value="MDMPI_metal-binding"/>
</dbReference>
<evidence type="ECO:0000313" key="3">
    <source>
        <dbReference type="Proteomes" id="UP000320338"/>
    </source>
</evidence>
<dbReference type="EMBL" id="BJNG01000042">
    <property type="protein sequence ID" value="GEC22317.1"/>
    <property type="molecule type" value="Genomic_DNA"/>
</dbReference>
<dbReference type="AlphaFoldDB" id="A0A4Y3WTV1"/>
<gene>
    <name evidence="2" type="ORF">PHY01_46000</name>
</gene>
<dbReference type="Pfam" id="PF11716">
    <property type="entry name" value="MDMPI_N"/>
    <property type="match status" value="1"/>
</dbReference>
<dbReference type="InterPro" id="IPR034660">
    <property type="entry name" value="DinB/YfiT-like"/>
</dbReference>
<organism evidence="2 3">
    <name type="scientific">Pseudonocardia hydrocarbonoxydans</name>
    <dbReference type="NCBI Taxonomy" id="76726"/>
    <lineage>
        <taxon>Bacteria</taxon>
        <taxon>Bacillati</taxon>
        <taxon>Actinomycetota</taxon>
        <taxon>Actinomycetes</taxon>
        <taxon>Pseudonocardiales</taxon>
        <taxon>Pseudonocardiaceae</taxon>
        <taxon>Pseudonocardia</taxon>
    </lineage>
</organism>
<dbReference type="SUPFAM" id="SSF109854">
    <property type="entry name" value="DinB/YfiT-like putative metalloenzymes"/>
    <property type="match status" value="1"/>
</dbReference>
<dbReference type="InterPro" id="IPR017517">
    <property type="entry name" value="Maleyloyr_isom"/>
</dbReference>
<evidence type="ECO:0000259" key="1">
    <source>
        <dbReference type="Pfam" id="PF11716"/>
    </source>
</evidence>
<dbReference type="NCBIfam" id="TIGR03086">
    <property type="entry name" value="TIGR03086 family metal-binding protein"/>
    <property type="match status" value="1"/>
</dbReference>
<feature type="domain" description="Mycothiol-dependent maleylpyruvate isomerase metal-binding" evidence="1">
    <location>
        <begin position="25"/>
        <end position="142"/>
    </location>
</feature>
<evidence type="ECO:0000313" key="2">
    <source>
        <dbReference type="EMBL" id="GEC22317.1"/>
    </source>
</evidence>
<sequence length="201" mass="21669">MDDDRGAGPSHNRRMDVREIYTRCSAAFGERVHAVDGRWDAPTVNPGWDVRELVNHLVNEERWTPLLLGGATVEEVGDRFDGDLLGPDPVGTYDEAAAAALAAVLAEGAVEGTAHLSFGDRPASEYVLQLSADHLVHAWDLARALGTDETLDGEVVEALLAWYVEETEALYQRIGVIGPRVEVPAGSGAQAELLGRFGRTP</sequence>
<proteinExistence type="predicted"/>
<accession>A0A4Y3WTV1</accession>
<dbReference type="Proteomes" id="UP000320338">
    <property type="component" value="Unassembled WGS sequence"/>
</dbReference>
<dbReference type="GO" id="GO:0046872">
    <property type="term" value="F:metal ion binding"/>
    <property type="evidence" value="ECO:0007669"/>
    <property type="project" value="InterPro"/>
</dbReference>
<protein>
    <submittedName>
        <fullName evidence="2">TIGR03086 family protein</fullName>
    </submittedName>
</protein>
<comment type="caution">
    <text evidence="2">The sequence shown here is derived from an EMBL/GenBank/DDBJ whole genome shotgun (WGS) entry which is preliminary data.</text>
</comment>
<dbReference type="NCBIfam" id="TIGR03083">
    <property type="entry name" value="maleylpyruvate isomerase family mycothiol-dependent enzyme"/>
    <property type="match status" value="1"/>
</dbReference>
<name>A0A4Y3WTV1_9PSEU</name>
<keyword evidence="3" id="KW-1185">Reference proteome</keyword>